<dbReference type="Gene3D" id="4.10.60.10">
    <property type="entry name" value="Zinc finger, CCHC-type"/>
    <property type="match status" value="1"/>
</dbReference>
<keyword evidence="1" id="KW-0479">Metal-binding</keyword>
<dbReference type="InterPro" id="IPR001878">
    <property type="entry name" value="Znf_CCHC"/>
</dbReference>
<feature type="compositionally biased region" description="Polar residues" evidence="2">
    <location>
        <begin position="318"/>
        <end position="327"/>
    </location>
</feature>
<keyword evidence="1" id="KW-0863">Zinc-finger</keyword>
<feature type="region of interest" description="Disordered" evidence="2">
    <location>
        <begin position="87"/>
        <end position="118"/>
    </location>
</feature>
<dbReference type="InterPro" id="IPR036875">
    <property type="entry name" value="Znf_CCHC_sf"/>
</dbReference>
<evidence type="ECO:0000256" key="2">
    <source>
        <dbReference type="SAM" id="MobiDB-lite"/>
    </source>
</evidence>
<feature type="compositionally biased region" description="Low complexity" evidence="2">
    <location>
        <begin position="290"/>
        <end position="308"/>
    </location>
</feature>
<dbReference type="PROSITE" id="PS50158">
    <property type="entry name" value="ZF_CCHC"/>
    <property type="match status" value="1"/>
</dbReference>
<feature type="compositionally biased region" description="Basic residues" evidence="2">
    <location>
        <begin position="219"/>
        <end position="230"/>
    </location>
</feature>
<keyword evidence="1" id="KW-0862">Zinc</keyword>
<dbReference type="Pfam" id="PF00098">
    <property type="entry name" value="zf-CCHC"/>
    <property type="match status" value="1"/>
</dbReference>
<organism evidence="4">
    <name type="scientific">Ananas comosus var. bracteatus</name>
    <name type="common">red pineapple</name>
    <dbReference type="NCBI Taxonomy" id="296719"/>
    <lineage>
        <taxon>Eukaryota</taxon>
        <taxon>Viridiplantae</taxon>
        <taxon>Streptophyta</taxon>
        <taxon>Embryophyta</taxon>
        <taxon>Tracheophyta</taxon>
        <taxon>Spermatophyta</taxon>
        <taxon>Magnoliopsida</taxon>
        <taxon>Liliopsida</taxon>
        <taxon>Poales</taxon>
        <taxon>Bromeliaceae</taxon>
        <taxon>Bromelioideae</taxon>
        <taxon>Ananas</taxon>
    </lineage>
</organism>
<feature type="region of interest" description="Disordered" evidence="2">
    <location>
        <begin position="18"/>
        <end position="42"/>
    </location>
</feature>
<proteinExistence type="predicted"/>
<sequence>MDLRDPRTVNLKAIGANGTKRHYTPRSILSPSPEVPEQAGSSEVQELRAQVTALVGVMQRQESRIERLQELMELHVAATAATATEGPCDVGNTHDGSRGNRAGEACIPPIRRDSGVEGTDGHFSWRGGERQTSVVLLQAEALCRQDEGIRRLESLLNQQTADFGRPQEGLDQALPAGKGMKVTGVAKETTKSDILHVGESSRKVKKNRFRGCGSFAGRRPLRHPRSRSQSRGRGSSALHGGSDRRQALSCVICGGRHYPRQCSQNQGRCYLCGQEGHFQSDCPRGPVPAPSSASAPASPSPSRGTTSAHYQARRPPVQKQTEGSRQAPSRRMYAAQTEEAAAAEFVAAGDDPCLDHLGTVEPEPLRQAQSAVSDSSSIPTSRKEILVRMIVQA</sequence>
<feature type="domain" description="CCHC-type" evidence="3">
    <location>
        <begin position="268"/>
        <end position="284"/>
    </location>
</feature>
<feature type="region of interest" description="Disordered" evidence="2">
    <location>
        <begin position="209"/>
        <end position="241"/>
    </location>
</feature>
<dbReference type="EMBL" id="LR862143">
    <property type="protein sequence ID" value="CAD1823521.1"/>
    <property type="molecule type" value="Genomic_DNA"/>
</dbReference>
<dbReference type="AlphaFoldDB" id="A0A6V7NY68"/>
<dbReference type="SUPFAM" id="SSF57756">
    <property type="entry name" value="Retrovirus zinc finger-like domains"/>
    <property type="match status" value="1"/>
</dbReference>
<dbReference type="SMART" id="SM00343">
    <property type="entry name" value="ZnF_C2HC"/>
    <property type="match status" value="2"/>
</dbReference>
<dbReference type="GO" id="GO:0003676">
    <property type="term" value="F:nucleic acid binding"/>
    <property type="evidence" value="ECO:0007669"/>
    <property type="project" value="InterPro"/>
</dbReference>
<reference evidence="4" key="1">
    <citation type="submission" date="2020-07" db="EMBL/GenBank/DDBJ databases">
        <authorList>
            <person name="Lin J."/>
        </authorList>
    </citation>
    <scope>NUCLEOTIDE SEQUENCE</scope>
</reference>
<evidence type="ECO:0000256" key="1">
    <source>
        <dbReference type="PROSITE-ProRule" id="PRU00047"/>
    </source>
</evidence>
<name>A0A6V7NY68_ANACO</name>
<evidence type="ECO:0000313" key="4">
    <source>
        <dbReference type="EMBL" id="CAD1823521.1"/>
    </source>
</evidence>
<accession>A0A6V7NY68</accession>
<dbReference type="GO" id="GO:0008270">
    <property type="term" value="F:zinc ion binding"/>
    <property type="evidence" value="ECO:0007669"/>
    <property type="project" value="UniProtKB-KW"/>
</dbReference>
<feature type="region of interest" description="Disordered" evidence="2">
    <location>
        <begin position="282"/>
        <end position="336"/>
    </location>
</feature>
<gene>
    <name evidence="4" type="ORF">CB5_LOCUS6732</name>
</gene>
<protein>
    <recommendedName>
        <fullName evidence="3">CCHC-type domain-containing protein</fullName>
    </recommendedName>
</protein>
<evidence type="ECO:0000259" key="3">
    <source>
        <dbReference type="PROSITE" id="PS50158"/>
    </source>
</evidence>